<proteinExistence type="predicted"/>
<protein>
    <submittedName>
        <fullName evidence="1">Uncharacterized protein</fullName>
    </submittedName>
</protein>
<reference evidence="1 2" key="1">
    <citation type="journal article" date="2018" name="Biotechnol. Adv.">
        <title>Improved genomic resources and new bioinformatic workflow for the carcinogenic parasite Clonorchis sinensis: Biotechnological implications.</title>
        <authorList>
            <person name="Wang D."/>
            <person name="Korhonen P.K."/>
            <person name="Gasser R.B."/>
            <person name="Young N.D."/>
        </authorList>
    </citation>
    <scope>NUCLEOTIDE SEQUENCE [LARGE SCALE GENOMIC DNA]</scope>
    <source>
        <strain evidence="1">Cs-k2</strain>
    </source>
</reference>
<dbReference type="AlphaFoldDB" id="A0A3R7GZJ3"/>
<evidence type="ECO:0000313" key="1">
    <source>
        <dbReference type="EMBL" id="KAG5447782.1"/>
    </source>
</evidence>
<sequence length="238" mass="25966">MENGLENLKGGKSLKLVSGGCDELQDLRSHGFNRHLFSLSCVEHTDAKDVLGRLKWGVCPQLCTATGSCTSRNTTTLPAISDLNSSTGCAATRPPYVSFGTVFEISQYIFTKKTAHKLAENFLSDHGRFRLSLSSSVGRSVILFVCNILNLLALHKSRLFSWVSLLVVDQAAVDLFAELGNWLANVSSPYEETSSVRSWVGTSSLPACVYIAFEDQLLSSDLIGYLGLTILVNLLIRL</sequence>
<reference evidence="1 2" key="2">
    <citation type="journal article" date="2021" name="Genomics">
        <title>High-quality reference genome for Clonorchis sinensis.</title>
        <authorList>
            <person name="Young N.D."/>
            <person name="Stroehlein A.J."/>
            <person name="Kinkar L."/>
            <person name="Wang T."/>
            <person name="Sohn W.M."/>
            <person name="Chang B.C.H."/>
            <person name="Kaur P."/>
            <person name="Weisz D."/>
            <person name="Dudchenko O."/>
            <person name="Aiden E.L."/>
            <person name="Korhonen P.K."/>
            <person name="Gasser R.B."/>
        </authorList>
    </citation>
    <scope>NUCLEOTIDE SEQUENCE [LARGE SCALE GENOMIC DNA]</scope>
    <source>
        <strain evidence="1">Cs-k2</strain>
    </source>
</reference>
<dbReference type="InParanoid" id="A0A3R7GZJ3"/>
<organism evidence="1 2">
    <name type="scientific">Clonorchis sinensis</name>
    <name type="common">Chinese liver fluke</name>
    <dbReference type="NCBI Taxonomy" id="79923"/>
    <lineage>
        <taxon>Eukaryota</taxon>
        <taxon>Metazoa</taxon>
        <taxon>Spiralia</taxon>
        <taxon>Lophotrochozoa</taxon>
        <taxon>Platyhelminthes</taxon>
        <taxon>Trematoda</taxon>
        <taxon>Digenea</taxon>
        <taxon>Opisthorchiida</taxon>
        <taxon>Opisthorchiata</taxon>
        <taxon>Opisthorchiidae</taxon>
        <taxon>Clonorchis</taxon>
    </lineage>
</organism>
<keyword evidence="2" id="KW-1185">Reference proteome</keyword>
<name>A0A3R7GZJ3_CLOSI</name>
<accession>A0A3R7GZJ3</accession>
<evidence type="ECO:0000313" key="2">
    <source>
        <dbReference type="Proteomes" id="UP000286415"/>
    </source>
</evidence>
<gene>
    <name evidence="1" type="ORF">CSKR_106820</name>
</gene>
<comment type="caution">
    <text evidence="1">The sequence shown here is derived from an EMBL/GenBank/DDBJ whole genome shotgun (WGS) entry which is preliminary data.</text>
</comment>
<dbReference type="EMBL" id="NIRI02000042">
    <property type="protein sequence ID" value="KAG5447782.1"/>
    <property type="molecule type" value="Genomic_DNA"/>
</dbReference>
<dbReference type="Proteomes" id="UP000286415">
    <property type="component" value="Unassembled WGS sequence"/>
</dbReference>